<protein>
    <submittedName>
        <fullName evidence="4">DNA polymerase Y family protein</fullName>
    </submittedName>
</protein>
<comment type="caution">
    <text evidence="4">The sequence shown here is derived from an EMBL/GenBank/DDBJ whole genome shotgun (WGS) entry which is preliminary data.</text>
</comment>
<evidence type="ECO:0000313" key="4">
    <source>
        <dbReference type="EMBL" id="TNC65997.1"/>
    </source>
</evidence>
<dbReference type="AlphaFoldDB" id="A0A5C4N8T5"/>
<dbReference type="InterPro" id="IPR043502">
    <property type="entry name" value="DNA/RNA_pol_sf"/>
</dbReference>
<sequence>MAPAPSGSAVPGLAGAPGRPTSAGTDGPPTGTPEPPPEERRLLALHLPRLAVERRFRLLARRNAAPPPDHPFALIIDGPHGFFIHAATPAAEAAGIHRGGRLVDARAVCPDLLAQEADPAGDEAALLDLALWCRRWCPWTTPDGTDGIAMDVTGSTHLWGGEPALLEEMEARLAGLGLSASTAIAPTRGAAWALARFGAGRETCAPERLAERVAPLPVPALRIDADTALLLRRLGLATVGALAAIPRAPLARRFARTTPERNPLLRLDQMLGRRPEPLPCPEDPPRFLARATLSEPVLDPTPLLPALAAELCAMLAAKGFGARRIALTVFRSDGAVSAAEAATARATRDPAHLARLFDGRLDRLDPGFGFGFDHVTLGATVAEPLPSRQAGLDARRDEGEDLARLVDRISARFGPHALARPAFHESHIPERREVWVPALGPAPPQPPVPHARRPLRLFDPPEEVRVLYALPEGPPAQFTWRRVTHRVTRFAGPERISPEWWRDRPGTRLRDYYRVEDHEGRRFWLYREGLPDDGRGGTPRWFVQGIFG</sequence>
<keyword evidence="5" id="KW-1185">Reference proteome</keyword>
<dbReference type="PANTHER" id="PTHR35369">
    <property type="entry name" value="BLR3025 PROTEIN-RELATED"/>
    <property type="match status" value="1"/>
</dbReference>
<dbReference type="Pfam" id="PF00817">
    <property type="entry name" value="IMS"/>
    <property type="match status" value="1"/>
</dbReference>
<dbReference type="EMBL" id="VDFV01000035">
    <property type="protein sequence ID" value="TNC65997.1"/>
    <property type="molecule type" value="Genomic_DNA"/>
</dbReference>
<accession>A0A5C4N8T5</accession>
<dbReference type="GO" id="GO:0006281">
    <property type="term" value="P:DNA repair"/>
    <property type="evidence" value="ECO:0007669"/>
    <property type="project" value="InterPro"/>
</dbReference>
<feature type="region of interest" description="Disordered" evidence="2">
    <location>
        <begin position="1"/>
        <end position="38"/>
    </location>
</feature>
<dbReference type="Proteomes" id="UP000305709">
    <property type="component" value="Unassembled WGS sequence"/>
</dbReference>
<organism evidence="4 5">
    <name type="scientific">Rubellimicrobium roseum</name>
    <dbReference type="NCBI Taxonomy" id="687525"/>
    <lineage>
        <taxon>Bacteria</taxon>
        <taxon>Pseudomonadati</taxon>
        <taxon>Pseudomonadota</taxon>
        <taxon>Alphaproteobacteria</taxon>
        <taxon>Rhodobacterales</taxon>
        <taxon>Roseobacteraceae</taxon>
        <taxon>Rubellimicrobium</taxon>
    </lineage>
</organism>
<evidence type="ECO:0000256" key="2">
    <source>
        <dbReference type="SAM" id="MobiDB-lite"/>
    </source>
</evidence>
<keyword evidence="1" id="KW-0227">DNA damage</keyword>
<dbReference type="OrthoDB" id="9788640at2"/>
<name>A0A5C4N8T5_9RHOB</name>
<evidence type="ECO:0000259" key="3">
    <source>
        <dbReference type="Pfam" id="PF00817"/>
    </source>
</evidence>
<evidence type="ECO:0000313" key="5">
    <source>
        <dbReference type="Proteomes" id="UP000305709"/>
    </source>
</evidence>
<dbReference type="CDD" id="cd03468">
    <property type="entry name" value="PolY_like"/>
    <property type="match status" value="1"/>
</dbReference>
<proteinExistence type="predicted"/>
<dbReference type="InterPro" id="IPR001126">
    <property type="entry name" value="UmuC"/>
</dbReference>
<dbReference type="SUPFAM" id="SSF56672">
    <property type="entry name" value="DNA/RNA polymerases"/>
    <property type="match status" value="1"/>
</dbReference>
<evidence type="ECO:0000256" key="1">
    <source>
        <dbReference type="ARBA" id="ARBA00022763"/>
    </source>
</evidence>
<reference evidence="4 5" key="1">
    <citation type="submission" date="2019-06" db="EMBL/GenBank/DDBJ databases">
        <authorList>
            <person name="Jiang L."/>
        </authorList>
    </citation>
    <scope>NUCLEOTIDE SEQUENCE [LARGE SCALE GENOMIC DNA]</scope>
    <source>
        <strain evidence="4 5">YIM 48858</strain>
    </source>
</reference>
<feature type="domain" description="UmuC" evidence="3">
    <location>
        <begin position="83"/>
        <end position="194"/>
    </location>
</feature>
<dbReference type="InterPro" id="IPR050356">
    <property type="entry name" value="SulA_CellDiv_inhibitor"/>
</dbReference>
<dbReference type="PANTHER" id="PTHR35369:SF2">
    <property type="entry name" value="BLR3025 PROTEIN"/>
    <property type="match status" value="1"/>
</dbReference>
<gene>
    <name evidence="4" type="ORF">FHG71_16975</name>
</gene>